<dbReference type="Gene3D" id="2.60.120.820">
    <property type="entry name" value="PHR domain"/>
    <property type="match status" value="1"/>
</dbReference>
<dbReference type="InterPro" id="IPR000210">
    <property type="entry name" value="BTB/POZ_dom"/>
</dbReference>
<dbReference type="FunFam" id="1.25.40.420:FF:000008">
    <property type="entry name" value="BTB/POZ domain-containing protein POB1"/>
    <property type="match status" value="1"/>
</dbReference>
<dbReference type="SMART" id="SM00225">
    <property type="entry name" value="BTB"/>
    <property type="match status" value="2"/>
</dbReference>
<keyword evidence="7" id="KW-1185">Reference proteome</keyword>
<evidence type="ECO:0000256" key="4">
    <source>
        <dbReference type="ARBA" id="ARBA00022786"/>
    </source>
</evidence>
<accession>A0A2B4RDM1</accession>
<dbReference type="PANTHER" id="PTHR45774">
    <property type="entry name" value="BTB/POZ DOMAIN-CONTAINING"/>
    <property type="match status" value="1"/>
</dbReference>
<evidence type="ECO:0000256" key="1">
    <source>
        <dbReference type="ARBA" id="ARBA00004496"/>
    </source>
</evidence>
<dbReference type="Proteomes" id="UP000225706">
    <property type="component" value="Unassembled WGS sequence"/>
</dbReference>
<comment type="caution">
    <text evidence="6">The sequence shown here is derived from an EMBL/GenBank/DDBJ whole genome shotgun (WGS) entry which is preliminary data.</text>
</comment>
<dbReference type="PANTHER" id="PTHR45774:SF3">
    <property type="entry name" value="BTB (POZ) DOMAIN-CONTAINING 2B-RELATED"/>
    <property type="match status" value="1"/>
</dbReference>
<dbReference type="GO" id="GO:0005829">
    <property type="term" value="C:cytosol"/>
    <property type="evidence" value="ECO:0007669"/>
    <property type="project" value="TreeGrafter"/>
</dbReference>
<comment type="pathway">
    <text evidence="2">Protein modification; protein ubiquitination.</text>
</comment>
<feature type="domain" description="BTB" evidence="5">
    <location>
        <begin position="32"/>
        <end position="105"/>
    </location>
</feature>
<dbReference type="GO" id="GO:0022008">
    <property type="term" value="P:neurogenesis"/>
    <property type="evidence" value="ECO:0007669"/>
    <property type="project" value="TreeGrafter"/>
</dbReference>
<evidence type="ECO:0000259" key="5">
    <source>
        <dbReference type="PROSITE" id="PS50097"/>
    </source>
</evidence>
<dbReference type="InterPro" id="IPR011705">
    <property type="entry name" value="BACK"/>
</dbReference>
<dbReference type="OrthoDB" id="9979965at2759"/>
<keyword evidence="3" id="KW-0963">Cytoplasm</keyword>
<evidence type="ECO:0000313" key="6">
    <source>
        <dbReference type="EMBL" id="PFX15731.1"/>
    </source>
</evidence>
<dbReference type="Pfam" id="PF00651">
    <property type="entry name" value="BTB"/>
    <property type="match status" value="2"/>
</dbReference>
<dbReference type="Gene3D" id="1.25.40.420">
    <property type="match status" value="2"/>
</dbReference>
<protein>
    <submittedName>
        <fullName evidence="6">BTB/POZ domain-containing protein 6</fullName>
    </submittedName>
</protein>
<dbReference type="SUPFAM" id="SSF54695">
    <property type="entry name" value="POZ domain"/>
    <property type="match status" value="2"/>
</dbReference>
<name>A0A2B4RDM1_STYPI</name>
<dbReference type="SMART" id="SM00875">
    <property type="entry name" value="BACK"/>
    <property type="match status" value="2"/>
</dbReference>
<gene>
    <name evidence="6" type="primary">Btbd6</name>
    <name evidence="6" type="ORF">AWC38_SpisGene20045</name>
</gene>
<dbReference type="EMBL" id="LSMT01000617">
    <property type="protein sequence ID" value="PFX15731.1"/>
    <property type="molecule type" value="Genomic_DNA"/>
</dbReference>
<evidence type="ECO:0000256" key="2">
    <source>
        <dbReference type="ARBA" id="ARBA00004906"/>
    </source>
</evidence>
<dbReference type="InterPro" id="IPR012983">
    <property type="entry name" value="PHR"/>
</dbReference>
<reference evidence="7" key="1">
    <citation type="journal article" date="2017" name="bioRxiv">
        <title>Comparative analysis of the genomes of Stylophora pistillata and Acropora digitifera provides evidence for extensive differences between species of corals.</title>
        <authorList>
            <person name="Voolstra C.R."/>
            <person name="Li Y."/>
            <person name="Liew Y.J."/>
            <person name="Baumgarten S."/>
            <person name="Zoccola D."/>
            <person name="Flot J.-F."/>
            <person name="Tambutte S."/>
            <person name="Allemand D."/>
            <person name="Aranda M."/>
        </authorList>
    </citation>
    <scope>NUCLEOTIDE SEQUENCE [LARGE SCALE GENOMIC DNA]</scope>
</reference>
<dbReference type="Pfam" id="PF08005">
    <property type="entry name" value="PHR"/>
    <property type="match status" value="1"/>
</dbReference>
<proteinExistence type="predicted"/>
<dbReference type="Pfam" id="PF07707">
    <property type="entry name" value="BACK"/>
    <property type="match status" value="2"/>
</dbReference>
<dbReference type="AlphaFoldDB" id="A0A2B4RDM1"/>
<evidence type="ECO:0000313" key="7">
    <source>
        <dbReference type="Proteomes" id="UP000225706"/>
    </source>
</evidence>
<comment type="subcellular location">
    <subcellularLocation>
        <location evidence="1">Cytoplasm</location>
    </subcellularLocation>
</comment>
<sequence length="737" mass="84783">MLCTSEAQKDWQTPRSTIRERCALVFNNDFLSDVNFKARSSICGEGKVIPAHKFVLSISSPVFLAMFHGNMAESVSNLIELPDCDYESLLEFLRYLYSDEAHLTGTNVLQVLYLANKYIVPSLVEKCTEYLQNNLDANNVFCILPHAQTFDENGLLEHCWEVIDKNADIVVKSEEFVNLDKCLMETIVNRESLNITEFELFKAVDRWASKESERQGLRASLCDVESKRRILGDGIVQAIRFPLMSQKEFMSVVPDSNILTTSEVINLMKYFSGLPTPPMSFLQTPRKGTIKNLPQMRRRLGTYIPPAAWWGHTQTTEVLRKTLGKIASMPLEDLWKTHGQKMGNKIAFLFNNEILSDVSFVVPSSNEENETTKVVPAHKFVLAISSPVFFTMFYGQMAENKDSIELSDCDYESLLEFFRYIYCDRANLSGSNVLKVWYLAKKYMAPELALSCKQFVRHEFQVKVSNVFCSLSCARMFEDEDLEDRCWGVIERQTEEALTSNEFVRIERSFVESIVKKEVLNVKEIELFKAVDRWAAKECERQGMTPDGLGKRSILGDEIVKAIRFPLMSYEEFRSVTISRETNNILKDEEVSHMLSYYLDDLKTVLQFSPARRIDFHQCTTFDNFLPPLGVDKWKYVEKTGEIAFSVDKAIYLLGIQLFGSFERYEVMVQVRSHGYCITDHSGTHSSRKVAMTNNYYYGFDVFFDDPILLATNRAYEIVWRIRGPSSWYGEGHKQSI</sequence>
<dbReference type="Gene3D" id="3.30.710.10">
    <property type="entry name" value="Potassium Channel Kv1.1, Chain A"/>
    <property type="match status" value="2"/>
</dbReference>
<feature type="domain" description="BTB" evidence="5">
    <location>
        <begin position="356"/>
        <end position="430"/>
    </location>
</feature>
<dbReference type="InterPro" id="IPR038648">
    <property type="entry name" value="PHR_sf"/>
</dbReference>
<evidence type="ECO:0000256" key="3">
    <source>
        <dbReference type="ARBA" id="ARBA00022490"/>
    </source>
</evidence>
<dbReference type="PROSITE" id="PS50097">
    <property type="entry name" value="BTB"/>
    <property type="match status" value="2"/>
</dbReference>
<dbReference type="InterPro" id="IPR011333">
    <property type="entry name" value="SKP1/BTB/POZ_sf"/>
</dbReference>
<keyword evidence="4" id="KW-0833">Ubl conjugation pathway</keyword>
<organism evidence="6 7">
    <name type="scientific">Stylophora pistillata</name>
    <name type="common">Smooth cauliflower coral</name>
    <dbReference type="NCBI Taxonomy" id="50429"/>
    <lineage>
        <taxon>Eukaryota</taxon>
        <taxon>Metazoa</taxon>
        <taxon>Cnidaria</taxon>
        <taxon>Anthozoa</taxon>
        <taxon>Hexacorallia</taxon>
        <taxon>Scleractinia</taxon>
        <taxon>Astrocoeniina</taxon>
        <taxon>Pocilloporidae</taxon>
        <taxon>Stylophora</taxon>
    </lineage>
</organism>